<feature type="compositionally biased region" description="Pro residues" evidence="1">
    <location>
        <begin position="71"/>
        <end position="80"/>
    </location>
</feature>
<dbReference type="RefSeq" id="WP_094862573.1">
    <property type="nucleotide sequence ID" value="NZ_NKYE01000005.1"/>
</dbReference>
<dbReference type="Pfam" id="PF14013">
    <property type="entry name" value="MT0933_antitox"/>
    <property type="match status" value="1"/>
</dbReference>
<evidence type="ECO:0000313" key="3">
    <source>
        <dbReference type="Proteomes" id="UP000242444"/>
    </source>
</evidence>
<gene>
    <name evidence="2" type="ORF">CFN78_10720</name>
</gene>
<sequence length="80" mass="8318">MGINFDDIKNKAQEALGKHGDKAGQGVDKAGEFAKSKFGDHADKIDNATGKAKDYLNKDQQGQGGDAQPPQGGPTPQPPA</sequence>
<name>A0A263D5K3_9PSEU</name>
<dbReference type="InterPro" id="IPR028037">
    <property type="entry name" value="Antitoxin_Rv0909/MT0933"/>
</dbReference>
<dbReference type="EMBL" id="NKYE01000005">
    <property type="protein sequence ID" value="OZM73318.1"/>
    <property type="molecule type" value="Genomic_DNA"/>
</dbReference>
<dbReference type="OrthoDB" id="3579262at2"/>
<dbReference type="AlphaFoldDB" id="A0A263D5K3"/>
<evidence type="ECO:0000313" key="2">
    <source>
        <dbReference type="EMBL" id="OZM73318.1"/>
    </source>
</evidence>
<feature type="compositionally biased region" description="Basic and acidic residues" evidence="1">
    <location>
        <begin position="34"/>
        <end position="57"/>
    </location>
</feature>
<protein>
    <recommendedName>
        <fullName evidence="4">Antitoxin</fullName>
    </recommendedName>
</protein>
<reference evidence="2 3" key="1">
    <citation type="submission" date="2017-07" db="EMBL/GenBank/DDBJ databases">
        <title>Amycolatopsis antarcticus sp. nov., isolated from the surface of an Antarcticus brown macroalga.</title>
        <authorList>
            <person name="Wang J."/>
            <person name="Leiva S."/>
            <person name="Huang J."/>
            <person name="Huang Y."/>
        </authorList>
    </citation>
    <scope>NUCLEOTIDE SEQUENCE [LARGE SCALE GENOMIC DNA]</scope>
    <source>
        <strain evidence="2 3">AU-G6</strain>
    </source>
</reference>
<feature type="region of interest" description="Disordered" evidence="1">
    <location>
        <begin position="34"/>
        <end position="80"/>
    </location>
</feature>
<keyword evidence="3" id="KW-1185">Reference proteome</keyword>
<comment type="caution">
    <text evidence="2">The sequence shown here is derived from an EMBL/GenBank/DDBJ whole genome shotgun (WGS) entry which is preliminary data.</text>
</comment>
<proteinExistence type="predicted"/>
<evidence type="ECO:0008006" key="4">
    <source>
        <dbReference type="Google" id="ProtNLM"/>
    </source>
</evidence>
<evidence type="ECO:0000256" key="1">
    <source>
        <dbReference type="SAM" id="MobiDB-lite"/>
    </source>
</evidence>
<dbReference type="Proteomes" id="UP000242444">
    <property type="component" value="Unassembled WGS sequence"/>
</dbReference>
<accession>A0A263D5K3</accession>
<dbReference type="InParanoid" id="A0A263D5K3"/>
<organism evidence="2 3">
    <name type="scientific">Amycolatopsis antarctica</name>
    <dbReference type="NCBI Taxonomy" id="1854586"/>
    <lineage>
        <taxon>Bacteria</taxon>
        <taxon>Bacillati</taxon>
        <taxon>Actinomycetota</taxon>
        <taxon>Actinomycetes</taxon>
        <taxon>Pseudonocardiales</taxon>
        <taxon>Pseudonocardiaceae</taxon>
        <taxon>Amycolatopsis</taxon>
    </lineage>
</organism>